<gene>
    <name evidence="7" type="primary">SEC65</name>
    <name evidence="7" type="ORF">A0H76_949</name>
    <name evidence="6" type="ORF">HERIO_1249</name>
</gene>
<dbReference type="EMBL" id="LTAI01000211">
    <property type="protein sequence ID" value="ORD99379.1"/>
    <property type="molecule type" value="Genomic_DNA"/>
</dbReference>
<keyword evidence="3" id="KW-0733">Signal recognition particle</keyword>
<protein>
    <submittedName>
        <fullName evidence="7">SEC65</fullName>
    </submittedName>
</protein>
<dbReference type="PANTHER" id="PTHR17453">
    <property type="entry name" value="SIGNAL RECOGNITION PARTICLE 19 KD PROTEIN"/>
    <property type="match status" value="1"/>
</dbReference>
<dbReference type="EMBL" id="LVKB01000059">
    <property type="protein sequence ID" value="ORD96828.1"/>
    <property type="molecule type" value="Genomic_DNA"/>
</dbReference>
<dbReference type="GO" id="GO:0006617">
    <property type="term" value="P:SRP-dependent cotranslational protein targeting to membrane, signal sequence recognition"/>
    <property type="evidence" value="ECO:0007669"/>
    <property type="project" value="TreeGrafter"/>
</dbReference>
<keyword evidence="2" id="KW-0963">Cytoplasm</keyword>
<dbReference type="PANTHER" id="PTHR17453:SF0">
    <property type="entry name" value="SIGNAL RECOGNITION PARTICLE 19 KDA PROTEIN"/>
    <property type="match status" value="1"/>
</dbReference>
<proteinExistence type="predicted"/>
<keyword evidence="8" id="KW-1185">Reference proteome</keyword>
<dbReference type="VEuPathDB" id="MicrosporidiaDB:A0H76_949"/>
<dbReference type="OrthoDB" id="2190947at2759"/>
<sequence length="115" mass="13575">MRSTEYFMIYPVHLNSSKSIKNGRHYSLDMTVDNPSMGEIKNALKNNKISYNEEANRRHPKDLEVTGRFKVFDNDRKKVVQMVVENIKNSRNKKPEKIDNKLNLVPKKKKLKKKK</sequence>
<dbReference type="VEuPathDB" id="MicrosporidiaDB:HERIO_1249"/>
<dbReference type="Pfam" id="PF01922">
    <property type="entry name" value="SRP19"/>
    <property type="match status" value="1"/>
</dbReference>
<dbReference type="AlphaFoldDB" id="A0A1X0QHZ8"/>
<feature type="region of interest" description="Disordered" evidence="5">
    <location>
        <begin position="91"/>
        <end position="115"/>
    </location>
</feature>
<feature type="compositionally biased region" description="Basic residues" evidence="5">
    <location>
        <begin position="106"/>
        <end position="115"/>
    </location>
</feature>
<evidence type="ECO:0000256" key="4">
    <source>
        <dbReference type="ARBA" id="ARBA00023274"/>
    </source>
</evidence>
<evidence type="ECO:0000256" key="2">
    <source>
        <dbReference type="ARBA" id="ARBA00022490"/>
    </source>
</evidence>
<name>A0A1X0QHZ8_9MICR</name>
<dbReference type="SUPFAM" id="SSF69695">
    <property type="entry name" value="SRP19"/>
    <property type="match status" value="1"/>
</dbReference>
<keyword evidence="4" id="KW-0687">Ribonucleoprotein</keyword>
<dbReference type="GO" id="GO:0005786">
    <property type="term" value="C:signal recognition particle, endoplasmic reticulum targeting"/>
    <property type="evidence" value="ECO:0007669"/>
    <property type="project" value="UniProtKB-KW"/>
</dbReference>
<comment type="subcellular location">
    <subcellularLocation>
        <location evidence="1">Cytoplasm</location>
    </subcellularLocation>
</comment>
<evidence type="ECO:0000313" key="8">
    <source>
        <dbReference type="Proteomes" id="UP000192356"/>
    </source>
</evidence>
<dbReference type="Proteomes" id="UP000192356">
    <property type="component" value="Unassembled WGS sequence"/>
</dbReference>
<reference evidence="8 9" key="1">
    <citation type="journal article" date="2017" name="Environ. Microbiol.">
        <title>Decay of the glycolytic pathway and adaptation to intranuclear parasitism within Enterocytozoonidae microsporidia.</title>
        <authorList>
            <person name="Wiredu Boakye D."/>
            <person name="Jaroenlak P."/>
            <person name="Prachumwat A."/>
            <person name="Williams T.A."/>
            <person name="Bateman K.S."/>
            <person name="Itsathitphaisarn O."/>
            <person name="Sritunyalucksana K."/>
            <person name="Paszkiewicz K.H."/>
            <person name="Moore K.A."/>
            <person name="Stentiford G.D."/>
            <person name="Williams B.A."/>
        </authorList>
    </citation>
    <scope>NUCLEOTIDE SEQUENCE [LARGE SCALE GENOMIC DNA]</scope>
    <source>
        <strain evidence="7">Canceri</strain>
        <strain evidence="9">canceri</strain>
        <strain evidence="6 8">GB1</strain>
    </source>
</reference>
<evidence type="ECO:0000256" key="1">
    <source>
        <dbReference type="ARBA" id="ARBA00004496"/>
    </source>
</evidence>
<comment type="caution">
    <text evidence="7">The sequence shown here is derived from an EMBL/GenBank/DDBJ whole genome shotgun (WGS) entry which is preliminary data.</text>
</comment>
<evidence type="ECO:0000256" key="5">
    <source>
        <dbReference type="SAM" id="MobiDB-lite"/>
    </source>
</evidence>
<dbReference type="Gene3D" id="3.30.56.30">
    <property type="entry name" value="Signal recognition particle, SRP19-like subunit"/>
    <property type="match status" value="1"/>
</dbReference>
<evidence type="ECO:0000313" key="7">
    <source>
        <dbReference type="EMBL" id="ORD99379.1"/>
    </source>
</evidence>
<evidence type="ECO:0000313" key="6">
    <source>
        <dbReference type="EMBL" id="ORD96828.1"/>
    </source>
</evidence>
<dbReference type="InterPro" id="IPR036521">
    <property type="entry name" value="SRP19-like_sf"/>
</dbReference>
<accession>A0A1X0QHZ8</accession>
<dbReference type="GO" id="GO:0008312">
    <property type="term" value="F:7S RNA binding"/>
    <property type="evidence" value="ECO:0007669"/>
    <property type="project" value="InterPro"/>
</dbReference>
<dbReference type="Proteomes" id="UP000192501">
    <property type="component" value="Unassembled WGS sequence"/>
</dbReference>
<evidence type="ECO:0000256" key="3">
    <source>
        <dbReference type="ARBA" id="ARBA00023135"/>
    </source>
</evidence>
<evidence type="ECO:0000313" key="9">
    <source>
        <dbReference type="Proteomes" id="UP000192501"/>
    </source>
</evidence>
<dbReference type="InterPro" id="IPR002778">
    <property type="entry name" value="Signal_recog_particle_SRP19"/>
</dbReference>
<organism evidence="7 9">
    <name type="scientific">Hepatospora eriocheir</name>
    <dbReference type="NCBI Taxonomy" id="1081669"/>
    <lineage>
        <taxon>Eukaryota</taxon>
        <taxon>Fungi</taxon>
        <taxon>Fungi incertae sedis</taxon>
        <taxon>Microsporidia</taxon>
        <taxon>Hepatosporidae</taxon>
        <taxon>Hepatospora</taxon>
    </lineage>
</organism>